<accession>A0A146M9F1</accession>
<feature type="compositionally biased region" description="Polar residues" evidence="1">
    <location>
        <begin position="95"/>
        <end position="104"/>
    </location>
</feature>
<feature type="non-terminal residue" evidence="2">
    <location>
        <position position="1"/>
    </location>
</feature>
<dbReference type="AlphaFoldDB" id="A0A146M9F1"/>
<evidence type="ECO:0000313" key="2">
    <source>
        <dbReference type="EMBL" id="JAQ16374.1"/>
    </source>
</evidence>
<feature type="compositionally biased region" description="Basic and acidic residues" evidence="1">
    <location>
        <begin position="105"/>
        <end position="128"/>
    </location>
</feature>
<feature type="region of interest" description="Disordered" evidence="1">
    <location>
        <begin position="17"/>
        <end position="36"/>
    </location>
</feature>
<gene>
    <name evidence="2" type="ORF">g.15219</name>
</gene>
<sequence length="270" mass="29949">QVYRRATVAVQLHSEFTTHNGGRTEESATLPTQPNRNLPVHTLYLQTAVSETDAPTTQLRYQTHPLHTAAPTVHRYLPALLPHTAAGVLAPQPHTPSHSLTHPRSPSDHHLSRTEHPAHTQHRPEHPHAAPQPHTPHKIATVTGISVMWFYSIHTLPTAVRRTPSCDFFTVSTNLLCGPCSHAHTSYLQSHCTYSSAHTTVPTGCRWTALAKIVVCTTVLANAAACDWKPFKTCRVLKLRIVLQIYTLFSSHNLDTCDKILMVDLQTITP</sequence>
<organism evidence="2">
    <name type="scientific">Lygus hesperus</name>
    <name type="common">Western plant bug</name>
    <dbReference type="NCBI Taxonomy" id="30085"/>
    <lineage>
        <taxon>Eukaryota</taxon>
        <taxon>Metazoa</taxon>
        <taxon>Ecdysozoa</taxon>
        <taxon>Arthropoda</taxon>
        <taxon>Hexapoda</taxon>
        <taxon>Insecta</taxon>
        <taxon>Pterygota</taxon>
        <taxon>Neoptera</taxon>
        <taxon>Paraneoptera</taxon>
        <taxon>Hemiptera</taxon>
        <taxon>Heteroptera</taxon>
        <taxon>Panheteroptera</taxon>
        <taxon>Cimicomorpha</taxon>
        <taxon>Miridae</taxon>
        <taxon>Mirini</taxon>
        <taxon>Lygus</taxon>
    </lineage>
</organism>
<name>A0A146M9F1_LYGHE</name>
<evidence type="ECO:0000256" key="1">
    <source>
        <dbReference type="SAM" id="MobiDB-lite"/>
    </source>
</evidence>
<protein>
    <submittedName>
        <fullName evidence="2">Uncharacterized protein</fullName>
    </submittedName>
</protein>
<dbReference type="EMBL" id="GDHC01002255">
    <property type="protein sequence ID" value="JAQ16374.1"/>
    <property type="molecule type" value="Transcribed_RNA"/>
</dbReference>
<proteinExistence type="predicted"/>
<reference evidence="2" key="1">
    <citation type="journal article" date="2016" name="Gigascience">
        <title>De novo construction of an expanded transcriptome assembly for the western tarnished plant bug, Lygus hesperus.</title>
        <authorList>
            <person name="Tassone E.E."/>
            <person name="Geib S.M."/>
            <person name="Hall B."/>
            <person name="Fabrick J.A."/>
            <person name="Brent C.S."/>
            <person name="Hull J.J."/>
        </authorList>
    </citation>
    <scope>NUCLEOTIDE SEQUENCE</scope>
</reference>
<feature type="region of interest" description="Disordered" evidence="1">
    <location>
        <begin position="88"/>
        <end position="136"/>
    </location>
</feature>